<evidence type="ECO:0000256" key="1">
    <source>
        <dbReference type="RuleBase" id="RU363044"/>
    </source>
</evidence>
<gene>
    <name evidence="4" type="ORF">SEV965_LOCUS28411</name>
</gene>
<feature type="domain" description="OTU" evidence="3">
    <location>
        <begin position="732"/>
        <end position="857"/>
    </location>
</feature>
<accession>A0A815GSE4</accession>
<comment type="cofactor">
    <cofactor evidence="1">
        <name>Mg(2+)</name>
        <dbReference type="ChEBI" id="CHEBI:18420"/>
    </cofactor>
</comment>
<dbReference type="GO" id="GO:0043139">
    <property type="term" value="F:5'-3' DNA helicase activity"/>
    <property type="evidence" value="ECO:0007669"/>
    <property type="project" value="UniProtKB-EC"/>
</dbReference>
<dbReference type="SUPFAM" id="SSF54001">
    <property type="entry name" value="Cysteine proteinases"/>
    <property type="match status" value="1"/>
</dbReference>
<evidence type="ECO:0000313" key="4">
    <source>
        <dbReference type="EMBL" id="CAF1342336.1"/>
    </source>
</evidence>
<keyword evidence="1" id="KW-0378">Hydrolase</keyword>
<dbReference type="GO" id="GO:0006310">
    <property type="term" value="P:DNA recombination"/>
    <property type="evidence" value="ECO:0007669"/>
    <property type="project" value="UniProtKB-KW"/>
</dbReference>
<evidence type="ECO:0000256" key="2">
    <source>
        <dbReference type="SAM" id="MobiDB-lite"/>
    </source>
</evidence>
<sequence length="872" mass="100268">MDVITGFVTDVTGEKRGPSKHYRRFDVLTSTNERISGWVFSTMEIDQTYAGDVLLKSANKNSAVCLHGKISSDAGGIRTIKISINNKFDKCINWSQVQIVRPDNVSPTAHIEDVLLSNIPSRLECIVIDENQEISFLQHDKQRRYKLYIIGDDSGTSPLLVYDELIDSVSLIQAKLWGAIHARLTQIMGIHSNTAIFGNVGIIAIGDFYQCSPVASSSIYSSLLWSDHFEYIELKINERQKTNSSFSQMLNRIRKLKKKEDMNKEDRNSLEKCHQRYLHKEYHPESLHLFAKNTQVDTHNEEMIEKICINIRTFYEVDSNDKEIEQNESKNTKKINKPLRLAKNARVMLTKNICVKDGLANGVTGRIVEFVENNNAHISHIIIKCDSPKVGRLHRVSCPHCHGRDTICIIRESDSIDQQDFDVRSRKAIKQFPLRLSWAMTIHKAQGITVDQVVISTKDFFGSGMGYTALSRVRTLEGLFLIDLRVDKFYCNENVDRILSQMKEMKRKTSIFRHSPEFLNILFHNIEGLKCDMNEDSFQTKSKTIERSLKKLGFVNTFRHLATTNSLTSLDCAYLNFVPCEKESKQVIATFYSFHEALTLSINSIKDKAHNYIETEDDSDERMEVNSTSESLPLITTISYNSNKRKSTSIGKKNNKKFKNKTFLPVMDKNNDSANYDKKNPDSTKITDVNKSPSTRELEFLSNLKETVPFNNLTIGDSRFHSLTEQLRVLNLRTIAIIGDGNCFFRAISDQLFDTQTYHRRLRSDAITYIRRNIAAFEFFVSDEDNTIYDYIFRMEKNNTYADHLIIMATASILNQNIIIHEYGKRPLLIPGSDYIDRQLHISYNPYNQHYESVKDFDEAIPIMSFDDLQLT</sequence>
<feature type="compositionally biased region" description="Basic and acidic residues" evidence="2">
    <location>
        <begin position="669"/>
        <end position="682"/>
    </location>
</feature>
<dbReference type="InterPro" id="IPR010285">
    <property type="entry name" value="DNA_helicase_pif1-like_DEAD"/>
</dbReference>
<dbReference type="SUPFAM" id="SSF52540">
    <property type="entry name" value="P-loop containing nucleoside triphosphate hydrolases"/>
    <property type="match status" value="1"/>
</dbReference>
<dbReference type="Gene3D" id="3.40.50.300">
    <property type="entry name" value="P-loop containing nucleotide triphosphate hydrolases"/>
    <property type="match status" value="2"/>
</dbReference>
<evidence type="ECO:0000259" key="3">
    <source>
        <dbReference type="PROSITE" id="PS50802"/>
    </source>
</evidence>
<proteinExistence type="inferred from homology"/>
<keyword evidence="1" id="KW-0227">DNA damage</keyword>
<comment type="caution">
    <text evidence="4">The sequence shown here is derived from an EMBL/GenBank/DDBJ whole genome shotgun (WGS) entry which is preliminary data.</text>
</comment>
<feature type="region of interest" description="Disordered" evidence="2">
    <location>
        <begin position="669"/>
        <end position="690"/>
    </location>
</feature>
<name>A0A815GSE4_9BILA</name>
<dbReference type="GO" id="GO:0000723">
    <property type="term" value="P:telomere maintenance"/>
    <property type="evidence" value="ECO:0007669"/>
    <property type="project" value="InterPro"/>
</dbReference>
<dbReference type="Gene3D" id="3.90.70.80">
    <property type="match status" value="1"/>
</dbReference>
<dbReference type="Proteomes" id="UP000663889">
    <property type="component" value="Unassembled WGS sequence"/>
</dbReference>
<dbReference type="Pfam" id="PF02338">
    <property type="entry name" value="OTU"/>
    <property type="match status" value="1"/>
</dbReference>
<dbReference type="GO" id="GO:0005524">
    <property type="term" value="F:ATP binding"/>
    <property type="evidence" value="ECO:0007669"/>
    <property type="project" value="UniProtKB-KW"/>
</dbReference>
<dbReference type="GO" id="GO:0016787">
    <property type="term" value="F:hydrolase activity"/>
    <property type="evidence" value="ECO:0007669"/>
    <property type="project" value="UniProtKB-KW"/>
</dbReference>
<dbReference type="EC" id="5.6.2.3" evidence="1"/>
<keyword evidence="1" id="KW-0067">ATP-binding</keyword>
<dbReference type="GO" id="GO:0006281">
    <property type="term" value="P:DNA repair"/>
    <property type="evidence" value="ECO:0007669"/>
    <property type="project" value="UniProtKB-KW"/>
</dbReference>
<dbReference type="Pfam" id="PF05970">
    <property type="entry name" value="PIF1"/>
    <property type="match status" value="1"/>
</dbReference>
<dbReference type="EMBL" id="CAJNOU010002696">
    <property type="protein sequence ID" value="CAF1342336.1"/>
    <property type="molecule type" value="Genomic_DNA"/>
</dbReference>
<keyword evidence="1" id="KW-0547">Nucleotide-binding</keyword>
<dbReference type="PANTHER" id="PTHR47642">
    <property type="entry name" value="ATP-DEPENDENT DNA HELICASE"/>
    <property type="match status" value="1"/>
</dbReference>
<dbReference type="Gene3D" id="2.30.30.940">
    <property type="match status" value="1"/>
</dbReference>
<keyword evidence="1" id="KW-0347">Helicase</keyword>
<dbReference type="CDD" id="cd18809">
    <property type="entry name" value="SF1_C_RecD"/>
    <property type="match status" value="1"/>
</dbReference>
<evidence type="ECO:0000313" key="5">
    <source>
        <dbReference type="Proteomes" id="UP000663889"/>
    </source>
</evidence>
<dbReference type="InterPro" id="IPR051055">
    <property type="entry name" value="PIF1_helicase"/>
</dbReference>
<dbReference type="PROSITE" id="PS50802">
    <property type="entry name" value="OTU"/>
    <property type="match status" value="1"/>
</dbReference>
<dbReference type="InterPro" id="IPR038765">
    <property type="entry name" value="Papain-like_cys_pep_sf"/>
</dbReference>
<dbReference type="InterPro" id="IPR003323">
    <property type="entry name" value="OTU_dom"/>
</dbReference>
<organism evidence="4 5">
    <name type="scientific">Rotaria sordida</name>
    <dbReference type="NCBI Taxonomy" id="392033"/>
    <lineage>
        <taxon>Eukaryota</taxon>
        <taxon>Metazoa</taxon>
        <taxon>Spiralia</taxon>
        <taxon>Gnathifera</taxon>
        <taxon>Rotifera</taxon>
        <taxon>Eurotatoria</taxon>
        <taxon>Bdelloidea</taxon>
        <taxon>Philodinida</taxon>
        <taxon>Philodinidae</taxon>
        <taxon>Rotaria</taxon>
    </lineage>
</organism>
<keyword evidence="1" id="KW-0234">DNA repair</keyword>
<comment type="similarity">
    <text evidence="1">Belongs to the helicase family.</text>
</comment>
<keyword evidence="1" id="KW-0233">DNA recombination</keyword>
<reference evidence="4" key="1">
    <citation type="submission" date="2021-02" db="EMBL/GenBank/DDBJ databases">
        <authorList>
            <person name="Nowell W R."/>
        </authorList>
    </citation>
    <scope>NUCLEOTIDE SEQUENCE</scope>
</reference>
<dbReference type="PANTHER" id="PTHR47642:SF5">
    <property type="entry name" value="ATP-DEPENDENT DNA HELICASE"/>
    <property type="match status" value="1"/>
</dbReference>
<dbReference type="InterPro" id="IPR027417">
    <property type="entry name" value="P-loop_NTPase"/>
</dbReference>
<comment type="catalytic activity">
    <reaction evidence="1">
        <text>ATP + H2O = ADP + phosphate + H(+)</text>
        <dbReference type="Rhea" id="RHEA:13065"/>
        <dbReference type="ChEBI" id="CHEBI:15377"/>
        <dbReference type="ChEBI" id="CHEBI:15378"/>
        <dbReference type="ChEBI" id="CHEBI:30616"/>
        <dbReference type="ChEBI" id="CHEBI:43474"/>
        <dbReference type="ChEBI" id="CHEBI:456216"/>
        <dbReference type="EC" id="5.6.2.3"/>
    </reaction>
</comment>
<protein>
    <recommendedName>
        <fullName evidence="1">ATP-dependent DNA helicase</fullName>
        <ecNumber evidence="1">5.6.2.3</ecNumber>
    </recommendedName>
</protein>
<dbReference type="AlphaFoldDB" id="A0A815GSE4"/>